<dbReference type="AlphaFoldDB" id="A0AAN6XII9"/>
<gene>
    <name evidence="2" type="ORF">QBC40DRAFT_348143</name>
</gene>
<feature type="region of interest" description="Disordered" evidence="1">
    <location>
        <begin position="171"/>
        <end position="212"/>
    </location>
</feature>
<protein>
    <submittedName>
        <fullName evidence="2">Uncharacterized protein</fullName>
    </submittedName>
</protein>
<name>A0AAN6XII9_9PEZI</name>
<evidence type="ECO:0000313" key="3">
    <source>
        <dbReference type="Proteomes" id="UP001303160"/>
    </source>
</evidence>
<accession>A0AAN6XII9</accession>
<feature type="compositionally biased region" description="Polar residues" evidence="1">
    <location>
        <begin position="95"/>
        <end position="105"/>
    </location>
</feature>
<feature type="region of interest" description="Disordered" evidence="1">
    <location>
        <begin position="77"/>
        <end position="105"/>
    </location>
</feature>
<dbReference type="EMBL" id="MU863911">
    <property type="protein sequence ID" value="KAK4201135.1"/>
    <property type="molecule type" value="Genomic_DNA"/>
</dbReference>
<sequence>MSHSPTHPSIHPTLSRLPREEFKVLIPGRPQNGTRKGYSDAWGGAYLVSATNLQLQLSLEAPLTSPPRRRIVLSGRGRRRGRVTGDRLRGGGESGSSQPTCRRTSPSVHLWGGNIVQRLVVMLKFPLVQVQANPCPTTMVPRLRINLLPPRLNYRHAQLRTCMMEEARRKETRDLAGKSPDQADLARFMTRGKCRKDSSAHVRRSKVRNTRP</sequence>
<feature type="compositionally biased region" description="Basic residues" evidence="1">
    <location>
        <begin position="201"/>
        <end position="212"/>
    </location>
</feature>
<keyword evidence="3" id="KW-1185">Reference proteome</keyword>
<organism evidence="2 3">
    <name type="scientific">Triangularia verruculosa</name>
    <dbReference type="NCBI Taxonomy" id="2587418"/>
    <lineage>
        <taxon>Eukaryota</taxon>
        <taxon>Fungi</taxon>
        <taxon>Dikarya</taxon>
        <taxon>Ascomycota</taxon>
        <taxon>Pezizomycotina</taxon>
        <taxon>Sordariomycetes</taxon>
        <taxon>Sordariomycetidae</taxon>
        <taxon>Sordariales</taxon>
        <taxon>Podosporaceae</taxon>
        <taxon>Triangularia</taxon>
    </lineage>
</organism>
<reference evidence="2" key="2">
    <citation type="submission" date="2023-05" db="EMBL/GenBank/DDBJ databases">
        <authorList>
            <consortium name="Lawrence Berkeley National Laboratory"/>
            <person name="Steindorff A."/>
            <person name="Hensen N."/>
            <person name="Bonometti L."/>
            <person name="Westerberg I."/>
            <person name="Brannstrom I.O."/>
            <person name="Guillou S."/>
            <person name="Cros-Aarteil S."/>
            <person name="Calhoun S."/>
            <person name="Haridas S."/>
            <person name="Kuo A."/>
            <person name="Mondo S."/>
            <person name="Pangilinan J."/>
            <person name="Riley R."/>
            <person name="Labutti K."/>
            <person name="Andreopoulos B."/>
            <person name="Lipzen A."/>
            <person name="Chen C."/>
            <person name="Yanf M."/>
            <person name="Daum C."/>
            <person name="Ng V."/>
            <person name="Clum A."/>
            <person name="Ohm R."/>
            <person name="Martin F."/>
            <person name="Silar P."/>
            <person name="Natvig D."/>
            <person name="Lalanne C."/>
            <person name="Gautier V."/>
            <person name="Ament-Velasquez S.L."/>
            <person name="Kruys A."/>
            <person name="Hutchinson M.I."/>
            <person name="Powell A.J."/>
            <person name="Barry K."/>
            <person name="Miller A.N."/>
            <person name="Grigoriev I.V."/>
            <person name="Debuchy R."/>
            <person name="Gladieux P."/>
            <person name="Thoren M.H."/>
            <person name="Johannesson H."/>
        </authorList>
    </citation>
    <scope>NUCLEOTIDE SEQUENCE</scope>
    <source>
        <strain evidence="2">CBS 315.58</strain>
    </source>
</reference>
<proteinExistence type="predicted"/>
<reference evidence="2" key="1">
    <citation type="journal article" date="2023" name="Mol. Phylogenet. Evol.">
        <title>Genome-scale phylogeny and comparative genomics of the fungal order Sordariales.</title>
        <authorList>
            <person name="Hensen N."/>
            <person name="Bonometti L."/>
            <person name="Westerberg I."/>
            <person name="Brannstrom I.O."/>
            <person name="Guillou S."/>
            <person name="Cros-Aarteil S."/>
            <person name="Calhoun S."/>
            <person name="Haridas S."/>
            <person name="Kuo A."/>
            <person name="Mondo S."/>
            <person name="Pangilinan J."/>
            <person name="Riley R."/>
            <person name="LaButti K."/>
            <person name="Andreopoulos B."/>
            <person name="Lipzen A."/>
            <person name="Chen C."/>
            <person name="Yan M."/>
            <person name="Daum C."/>
            <person name="Ng V."/>
            <person name="Clum A."/>
            <person name="Steindorff A."/>
            <person name="Ohm R.A."/>
            <person name="Martin F."/>
            <person name="Silar P."/>
            <person name="Natvig D.O."/>
            <person name="Lalanne C."/>
            <person name="Gautier V."/>
            <person name="Ament-Velasquez S.L."/>
            <person name="Kruys A."/>
            <person name="Hutchinson M.I."/>
            <person name="Powell A.J."/>
            <person name="Barry K."/>
            <person name="Miller A.N."/>
            <person name="Grigoriev I.V."/>
            <person name="Debuchy R."/>
            <person name="Gladieux P."/>
            <person name="Hiltunen Thoren M."/>
            <person name="Johannesson H."/>
        </authorList>
    </citation>
    <scope>NUCLEOTIDE SEQUENCE</scope>
    <source>
        <strain evidence="2">CBS 315.58</strain>
    </source>
</reference>
<evidence type="ECO:0000256" key="1">
    <source>
        <dbReference type="SAM" id="MobiDB-lite"/>
    </source>
</evidence>
<dbReference type="Proteomes" id="UP001303160">
    <property type="component" value="Unassembled WGS sequence"/>
</dbReference>
<evidence type="ECO:0000313" key="2">
    <source>
        <dbReference type="EMBL" id="KAK4201135.1"/>
    </source>
</evidence>
<comment type="caution">
    <text evidence="2">The sequence shown here is derived from an EMBL/GenBank/DDBJ whole genome shotgun (WGS) entry which is preliminary data.</text>
</comment>